<dbReference type="PANTHER" id="PTHR37833">
    <property type="entry name" value="LIPOPROTEIN-RELATED"/>
    <property type="match status" value="1"/>
</dbReference>
<keyword evidence="3" id="KW-1185">Reference proteome</keyword>
<dbReference type="InterPro" id="IPR029759">
    <property type="entry name" value="GPX_AS"/>
</dbReference>
<proteinExistence type="predicted"/>
<evidence type="ECO:0000256" key="1">
    <source>
        <dbReference type="SAM" id="SignalP"/>
    </source>
</evidence>
<dbReference type="Pfam" id="PF07610">
    <property type="entry name" value="DUF1573"/>
    <property type="match status" value="1"/>
</dbReference>
<accession>A0A444WDN7</accession>
<dbReference type="Proteomes" id="UP000289775">
    <property type="component" value="Unassembled WGS sequence"/>
</dbReference>
<dbReference type="Gene3D" id="2.60.40.10">
    <property type="entry name" value="Immunoglobulins"/>
    <property type="match status" value="1"/>
</dbReference>
<keyword evidence="1" id="KW-0732">Signal</keyword>
<feature type="signal peptide" evidence="1">
    <location>
        <begin position="1"/>
        <end position="24"/>
    </location>
</feature>
<dbReference type="InterPro" id="IPR011467">
    <property type="entry name" value="DUF1573"/>
</dbReference>
<organism evidence="2 3">
    <name type="scientific">Flavobacterium beibuense</name>
    <dbReference type="NCBI Taxonomy" id="657326"/>
    <lineage>
        <taxon>Bacteria</taxon>
        <taxon>Pseudomonadati</taxon>
        <taxon>Bacteroidota</taxon>
        <taxon>Flavobacteriia</taxon>
        <taxon>Flavobacteriales</taxon>
        <taxon>Flavobacteriaceae</taxon>
        <taxon>Flavobacterium</taxon>
    </lineage>
</organism>
<protein>
    <submittedName>
        <fullName evidence="2">DUF1573 domain containing protein</fullName>
    </submittedName>
</protein>
<dbReference type="PANTHER" id="PTHR37833:SF1">
    <property type="entry name" value="SIGNAL PEPTIDE PROTEIN"/>
    <property type="match status" value="1"/>
</dbReference>
<evidence type="ECO:0000313" key="2">
    <source>
        <dbReference type="EMBL" id="RYJ43844.1"/>
    </source>
</evidence>
<sequence length="158" mass="16781">MKTLKLSLFAVVGALFFTSNAANAQTPMSRKVASAPAATATTTVAEAKNMEPSKITWTEDVFNFGDVEKGHPASHEFTFKNTTDQTILITNVKASCGCTATNYTKTPIKPGEMGTVTATYNAANPGNFTKTVTVTTNDSDVKKVLTIKGKVVAPEVKQ</sequence>
<dbReference type="InterPro" id="IPR013783">
    <property type="entry name" value="Ig-like_fold"/>
</dbReference>
<feature type="chain" id="PRO_5019331481" evidence="1">
    <location>
        <begin position="25"/>
        <end position="158"/>
    </location>
</feature>
<dbReference type="EMBL" id="JUIW01000004">
    <property type="protein sequence ID" value="RYJ43844.1"/>
    <property type="molecule type" value="Genomic_DNA"/>
</dbReference>
<comment type="caution">
    <text evidence="2">The sequence shown here is derived from an EMBL/GenBank/DDBJ whole genome shotgun (WGS) entry which is preliminary data.</text>
</comment>
<reference evidence="2 3" key="1">
    <citation type="submission" date="2014-12" db="EMBL/GenBank/DDBJ databases">
        <title>Genome sequence of Flavobacterium beibuense RSKm HC5.</title>
        <authorList>
            <person name="Kim J.F."/>
            <person name="Song J.Y."/>
            <person name="Kwak M.-J."/>
            <person name="Lee S.-W."/>
        </authorList>
    </citation>
    <scope>NUCLEOTIDE SEQUENCE [LARGE SCALE GENOMIC DNA]</scope>
    <source>
        <strain evidence="2 3">RSKm HC5</strain>
    </source>
</reference>
<dbReference type="RefSeq" id="WP_129750504.1">
    <property type="nucleotide sequence ID" value="NZ_JUIW01000004.1"/>
</dbReference>
<dbReference type="OrthoDB" id="826619at2"/>
<dbReference type="PROSITE" id="PS00460">
    <property type="entry name" value="GLUTATHIONE_PEROXID_1"/>
    <property type="match status" value="1"/>
</dbReference>
<dbReference type="AlphaFoldDB" id="A0A444WDN7"/>
<evidence type="ECO:0000313" key="3">
    <source>
        <dbReference type="Proteomes" id="UP000289775"/>
    </source>
</evidence>
<name>A0A444WDN7_9FLAO</name>
<gene>
    <name evidence="2" type="ORF">NU09_1352</name>
</gene>